<keyword evidence="10" id="KW-1185">Reference proteome</keyword>
<sequence>MANSRAMSLWHRAIGHLNFFRVHILIFTFTPIVAAGIFYGANGSVTSNANSTNLGRQKVEFIDCLFLCFSAMTTTGLCTVNLSALHPFQQFMLFFLFIVGDYSFASLIMVLVRKRYFRTRCEQLLVNDRLRREPTLAYDTAFQGFDHHLGQGFKSTLKKIRGQNVAISGPIAGHKIGHFVEDRAGDGENRADDQNVMTDSPVEMFFEENDLRERSDRPTEANILSSVGKSGGTTLVGTNPYPSQANSPAVTTTALNQSLSFQRRAPIDPSFHARQRLRSQIRTNSVNCGQAQPPSQRPVQQPLPIESSHHTDVDTLSKRKTAIRIKDHIQHSQTQSYNPHHCNRQTTPLHHASKESHSPIPVLSGHNYTGYGGFPTPVEIINNLLPRKAKECLYRPVRKTSILHFPTHHHNLEHDTEKGGHEESWGEAFVGTMAKWMPEGLQGLIIGRNSRFWTEELEDEELEQIGGVEYRALRTLSYLIPLYIFLYQMIPFMVIAIYLAKVHIWDDAFHAQPGVQAGTVNKTWFSLFLAASAYTGTGMSLTDQALLPFQKCYLIIYTIITSLLVGNHALPVMLRFIVWSGTKIFRRGERHETLHFLLDHPRRCFLYLFPSHQTWYLLFILLVFTFVELLAFLLLNIGLPVLENLNGWERFSDGLLQSLGVRAAGFGIIVVPNLAPAVLFIYIILMYVAIYPIAMSVRSTNVYEERALGVYEPEDSETASNDEPLFRGGRREVFSKYLMWHMRRQLAFDVWPLAVAVFAICIFERDKILDQKTSSWFNIFRILFECTSAYATIGLTLGTPNNNYAFSGEFSTVSKLIIIMVMLRGRHRGLPVAIDRAILLPKEYSRIVEPVDSVQPNVSSRFPSHRTSAVESLPKSKQK</sequence>
<dbReference type="Proteomes" id="UP000094043">
    <property type="component" value="Chromosome 1"/>
</dbReference>
<dbReference type="GO" id="GO:0140107">
    <property type="term" value="F:high-affinity potassium ion transmembrane transporter activity"/>
    <property type="evidence" value="ECO:0007669"/>
    <property type="project" value="TreeGrafter"/>
</dbReference>
<dbReference type="EMBL" id="CP143784">
    <property type="protein sequence ID" value="WVN85513.1"/>
    <property type="molecule type" value="Genomic_DNA"/>
</dbReference>
<evidence type="ECO:0000256" key="2">
    <source>
        <dbReference type="ARBA" id="ARBA00022448"/>
    </source>
</evidence>
<feature type="transmembrane region" description="Helical" evidence="8">
    <location>
        <begin position="615"/>
        <end position="642"/>
    </location>
</feature>
<keyword evidence="2" id="KW-0813">Transport</keyword>
<protein>
    <recommendedName>
        <fullName evidence="11">Potassium ion transporter</fullName>
    </recommendedName>
</protein>
<keyword evidence="3 8" id="KW-0812">Transmembrane</keyword>
<evidence type="ECO:0000256" key="6">
    <source>
        <dbReference type="ARBA" id="ARBA00023136"/>
    </source>
</evidence>
<dbReference type="AlphaFoldDB" id="A0AAJ8LYA2"/>
<evidence type="ECO:0000256" key="1">
    <source>
        <dbReference type="ARBA" id="ARBA00004141"/>
    </source>
</evidence>
<evidence type="ECO:0000256" key="4">
    <source>
        <dbReference type="ARBA" id="ARBA00022989"/>
    </source>
</evidence>
<name>A0AAJ8LYA2_9TREE</name>
<dbReference type="GO" id="GO:0005886">
    <property type="term" value="C:plasma membrane"/>
    <property type="evidence" value="ECO:0007669"/>
    <property type="project" value="TreeGrafter"/>
</dbReference>
<feature type="transmembrane region" description="Helical" evidence="8">
    <location>
        <begin position="91"/>
        <end position="112"/>
    </location>
</feature>
<dbReference type="InterPro" id="IPR051143">
    <property type="entry name" value="TrkH_K-transport"/>
</dbReference>
<evidence type="ECO:0000313" key="9">
    <source>
        <dbReference type="EMBL" id="WVN85513.1"/>
    </source>
</evidence>
<feature type="transmembrane region" description="Helical" evidence="8">
    <location>
        <begin position="554"/>
        <end position="578"/>
    </location>
</feature>
<dbReference type="GO" id="GO:0030007">
    <property type="term" value="P:intracellular potassium ion homeostasis"/>
    <property type="evidence" value="ECO:0007669"/>
    <property type="project" value="TreeGrafter"/>
</dbReference>
<keyword evidence="5" id="KW-0406">Ion transport</keyword>
<comment type="subcellular location">
    <subcellularLocation>
        <location evidence="1">Membrane</location>
        <topology evidence="1">Multi-pass membrane protein</topology>
    </subcellularLocation>
</comment>
<dbReference type="KEGG" id="cdep:91084874"/>
<feature type="region of interest" description="Disordered" evidence="7">
    <location>
        <begin position="223"/>
        <end position="248"/>
    </location>
</feature>
<dbReference type="Pfam" id="PF02386">
    <property type="entry name" value="TrkH"/>
    <property type="match status" value="1"/>
</dbReference>
<feature type="transmembrane region" description="Helical" evidence="8">
    <location>
        <begin position="746"/>
        <end position="763"/>
    </location>
</feature>
<keyword evidence="4 8" id="KW-1133">Transmembrane helix</keyword>
<dbReference type="GO" id="GO:1990573">
    <property type="term" value="P:potassium ion import across plasma membrane"/>
    <property type="evidence" value="ECO:0007669"/>
    <property type="project" value="TreeGrafter"/>
</dbReference>
<dbReference type="RefSeq" id="XP_066066213.1">
    <property type="nucleotide sequence ID" value="XM_066210116.1"/>
</dbReference>
<reference evidence="9" key="1">
    <citation type="submission" date="2016-06" db="EMBL/GenBank/DDBJ databases">
        <authorList>
            <person name="Cuomo C."/>
            <person name="Litvintseva A."/>
            <person name="Heitman J."/>
            <person name="Chen Y."/>
            <person name="Sun S."/>
            <person name="Springer D."/>
            <person name="Dromer F."/>
            <person name="Young S."/>
            <person name="Zeng Q."/>
            <person name="Chapman S."/>
            <person name="Gujja S."/>
            <person name="Saif S."/>
            <person name="Birren B."/>
        </authorList>
    </citation>
    <scope>NUCLEOTIDE SEQUENCE</scope>
    <source>
        <strain evidence="9">CBS 7841</strain>
    </source>
</reference>
<feature type="region of interest" description="Disordered" evidence="7">
    <location>
        <begin position="285"/>
        <end position="315"/>
    </location>
</feature>
<organism evidence="9 10">
    <name type="scientific">Cryptococcus depauperatus CBS 7841</name>
    <dbReference type="NCBI Taxonomy" id="1295531"/>
    <lineage>
        <taxon>Eukaryota</taxon>
        <taxon>Fungi</taxon>
        <taxon>Dikarya</taxon>
        <taxon>Basidiomycota</taxon>
        <taxon>Agaricomycotina</taxon>
        <taxon>Tremellomycetes</taxon>
        <taxon>Tremellales</taxon>
        <taxon>Cryptococcaceae</taxon>
        <taxon>Cryptococcus</taxon>
    </lineage>
</organism>
<evidence type="ECO:0008006" key="11">
    <source>
        <dbReference type="Google" id="ProtNLM"/>
    </source>
</evidence>
<gene>
    <name evidence="9" type="ORF">L203_100660</name>
</gene>
<dbReference type="GeneID" id="91084874"/>
<evidence type="ECO:0000256" key="7">
    <source>
        <dbReference type="SAM" id="MobiDB-lite"/>
    </source>
</evidence>
<dbReference type="PANTHER" id="PTHR31064">
    <property type="entry name" value="POTASSIUM TRANSPORT PROTEIN DDB_G0292412-RELATED"/>
    <property type="match status" value="1"/>
</dbReference>
<feature type="region of interest" description="Disordered" evidence="7">
    <location>
        <begin position="330"/>
        <end position="358"/>
    </location>
</feature>
<feature type="region of interest" description="Disordered" evidence="7">
    <location>
        <begin position="858"/>
        <end position="879"/>
    </location>
</feature>
<dbReference type="InterPro" id="IPR003445">
    <property type="entry name" value="Cat_transpt"/>
</dbReference>
<feature type="compositionally biased region" description="Polar residues" evidence="7">
    <location>
        <begin position="285"/>
        <end position="299"/>
    </location>
</feature>
<evidence type="ECO:0000256" key="5">
    <source>
        <dbReference type="ARBA" id="ARBA00023065"/>
    </source>
</evidence>
<reference evidence="9" key="3">
    <citation type="submission" date="2024-01" db="EMBL/GenBank/DDBJ databases">
        <authorList>
            <person name="Coelho M.A."/>
            <person name="David-Palma M."/>
            <person name="Shea T."/>
            <person name="Sun S."/>
            <person name="Cuomo C.A."/>
            <person name="Heitman J."/>
        </authorList>
    </citation>
    <scope>NUCLEOTIDE SEQUENCE</scope>
    <source>
        <strain evidence="9">CBS 7841</strain>
    </source>
</reference>
<dbReference type="PANTHER" id="PTHR31064:SF30">
    <property type="entry name" value="HIGH-AFFINITY POTASSIUM TRANSPORT PROTEIN-RELATED"/>
    <property type="match status" value="1"/>
</dbReference>
<feature type="transmembrane region" description="Helical" evidence="8">
    <location>
        <begin position="20"/>
        <end position="41"/>
    </location>
</feature>
<feature type="transmembrane region" description="Helical" evidence="8">
    <location>
        <begin position="480"/>
        <end position="504"/>
    </location>
</feature>
<feature type="transmembrane region" description="Helical" evidence="8">
    <location>
        <begin position="663"/>
        <end position="690"/>
    </location>
</feature>
<keyword evidence="6 8" id="KW-0472">Membrane</keyword>
<feature type="compositionally biased region" description="Polar residues" evidence="7">
    <location>
        <begin position="858"/>
        <end position="870"/>
    </location>
</feature>
<reference evidence="9" key="2">
    <citation type="journal article" date="2022" name="Elife">
        <title>Obligate sexual reproduction of a homothallic fungus closely related to the Cryptococcus pathogenic species complex.</title>
        <authorList>
            <person name="Passer A.R."/>
            <person name="Clancey S.A."/>
            <person name="Shea T."/>
            <person name="David-Palma M."/>
            <person name="Averette A.F."/>
            <person name="Boekhout T."/>
            <person name="Porcel B.M."/>
            <person name="Nowrousian M."/>
            <person name="Cuomo C.A."/>
            <person name="Sun S."/>
            <person name="Heitman J."/>
            <person name="Coelho M.A."/>
        </authorList>
    </citation>
    <scope>NUCLEOTIDE SEQUENCE</scope>
    <source>
        <strain evidence="9">CBS 7841</strain>
    </source>
</reference>
<feature type="compositionally biased region" description="Polar residues" evidence="7">
    <location>
        <begin position="331"/>
        <end position="348"/>
    </location>
</feature>
<proteinExistence type="predicted"/>
<evidence type="ECO:0000313" key="10">
    <source>
        <dbReference type="Proteomes" id="UP000094043"/>
    </source>
</evidence>
<evidence type="ECO:0000256" key="3">
    <source>
        <dbReference type="ARBA" id="ARBA00022692"/>
    </source>
</evidence>
<accession>A0AAJ8LYA2</accession>
<evidence type="ECO:0000256" key="8">
    <source>
        <dbReference type="SAM" id="Phobius"/>
    </source>
</evidence>